<name>A0A6J5N338_9CAUD</name>
<reference evidence="1" key="1">
    <citation type="submission" date="2020-04" db="EMBL/GenBank/DDBJ databases">
        <authorList>
            <person name="Chiriac C."/>
            <person name="Salcher M."/>
            <person name="Ghai R."/>
            <person name="Kavagutti S V."/>
        </authorList>
    </citation>
    <scope>NUCLEOTIDE SEQUENCE</scope>
</reference>
<dbReference type="EMBL" id="LR796604">
    <property type="protein sequence ID" value="CAB4153484.1"/>
    <property type="molecule type" value="Genomic_DNA"/>
</dbReference>
<accession>A0A6J5N338</accession>
<organism evidence="1">
    <name type="scientific">uncultured Caudovirales phage</name>
    <dbReference type="NCBI Taxonomy" id="2100421"/>
    <lineage>
        <taxon>Viruses</taxon>
        <taxon>Duplodnaviria</taxon>
        <taxon>Heunggongvirae</taxon>
        <taxon>Uroviricota</taxon>
        <taxon>Caudoviricetes</taxon>
        <taxon>Peduoviridae</taxon>
        <taxon>Maltschvirus</taxon>
        <taxon>Maltschvirus maltsch</taxon>
    </lineage>
</organism>
<evidence type="ECO:0000313" key="1">
    <source>
        <dbReference type="EMBL" id="CAB4153484.1"/>
    </source>
</evidence>
<sequence length="40" mass="4552">MAYATLDDLLLVEPTITDYGVLDWDAELARSEVEVNRILQ</sequence>
<gene>
    <name evidence="1" type="ORF">UFOVP641_1</name>
</gene>
<feature type="non-terminal residue" evidence="1">
    <location>
        <position position="40"/>
    </location>
</feature>
<protein>
    <submittedName>
        <fullName evidence="1">Uncharacterized protein</fullName>
    </submittedName>
</protein>
<proteinExistence type="predicted"/>